<keyword evidence="2" id="KW-1185">Reference proteome</keyword>
<dbReference type="AlphaFoldDB" id="A0A936YKE8"/>
<evidence type="ECO:0008006" key="3">
    <source>
        <dbReference type="Google" id="ProtNLM"/>
    </source>
</evidence>
<dbReference type="Proteomes" id="UP000633219">
    <property type="component" value="Unassembled WGS sequence"/>
</dbReference>
<dbReference type="EMBL" id="JAEQNC010000003">
    <property type="protein sequence ID" value="MBL0371878.1"/>
    <property type="molecule type" value="Genomic_DNA"/>
</dbReference>
<evidence type="ECO:0000313" key="1">
    <source>
        <dbReference type="EMBL" id="MBL0371878.1"/>
    </source>
</evidence>
<protein>
    <recommendedName>
        <fullName evidence="3">Nodulation protein</fullName>
    </recommendedName>
</protein>
<accession>A0A936YKE8</accession>
<comment type="caution">
    <text evidence="1">The sequence shown here is derived from an EMBL/GenBank/DDBJ whole genome shotgun (WGS) entry which is preliminary data.</text>
</comment>
<organism evidence="1 2">
    <name type="scientific">Rhizobium setariae</name>
    <dbReference type="NCBI Taxonomy" id="2801340"/>
    <lineage>
        <taxon>Bacteria</taxon>
        <taxon>Pseudomonadati</taxon>
        <taxon>Pseudomonadota</taxon>
        <taxon>Alphaproteobacteria</taxon>
        <taxon>Hyphomicrobiales</taxon>
        <taxon>Rhizobiaceae</taxon>
        <taxon>Rhizobium/Agrobacterium group</taxon>
        <taxon>Rhizobium</taxon>
    </lineage>
</organism>
<reference evidence="1" key="1">
    <citation type="submission" date="2021-01" db="EMBL/GenBank/DDBJ databases">
        <title>Rhizobium sp. strain KVB221 16S ribosomal RNA gene Genome sequencing and assembly.</title>
        <authorList>
            <person name="Kang M."/>
        </authorList>
    </citation>
    <scope>NUCLEOTIDE SEQUENCE</scope>
    <source>
        <strain evidence="1">KVB221</strain>
    </source>
</reference>
<name>A0A936YKE8_9HYPH</name>
<sequence>MSKGLLKLMVRLPALRSELQRRHAHEQALRDLCDAYDEATHVLALMRNNPHPDREIIADYESVCGGIEGEVIELCSARRSSV</sequence>
<gene>
    <name evidence="1" type="ORF">JJB09_07530</name>
</gene>
<proteinExistence type="predicted"/>
<evidence type="ECO:0000313" key="2">
    <source>
        <dbReference type="Proteomes" id="UP000633219"/>
    </source>
</evidence>
<dbReference type="RefSeq" id="WP_201655466.1">
    <property type="nucleotide sequence ID" value="NZ_JAEQNC010000003.1"/>
</dbReference>